<evidence type="ECO:0000256" key="5">
    <source>
        <dbReference type="ARBA" id="ARBA00038359"/>
    </source>
</evidence>
<dbReference type="InterPro" id="IPR052337">
    <property type="entry name" value="SAT4-like"/>
</dbReference>
<keyword evidence="2 6" id="KW-0812">Transmembrane</keyword>
<dbReference type="GO" id="GO:0016020">
    <property type="term" value="C:membrane"/>
    <property type="evidence" value="ECO:0007669"/>
    <property type="project" value="UniProtKB-SubCell"/>
</dbReference>
<evidence type="ECO:0000256" key="6">
    <source>
        <dbReference type="SAM" id="Phobius"/>
    </source>
</evidence>
<evidence type="ECO:0000256" key="2">
    <source>
        <dbReference type="ARBA" id="ARBA00022692"/>
    </source>
</evidence>
<evidence type="ECO:0000256" key="4">
    <source>
        <dbReference type="ARBA" id="ARBA00023136"/>
    </source>
</evidence>
<dbReference type="OrthoDB" id="3923077at2759"/>
<dbReference type="PANTHER" id="PTHR33048">
    <property type="entry name" value="PTH11-LIKE INTEGRAL MEMBRANE PROTEIN (AFU_ORTHOLOGUE AFUA_5G11245)"/>
    <property type="match status" value="1"/>
</dbReference>
<comment type="subcellular location">
    <subcellularLocation>
        <location evidence="1">Membrane</location>
        <topology evidence="1">Multi-pass membrane protein</topology>
    </subcellularLocation>
</comment>
<feature type="transmembrane region" description="Helical" evidence="6">
    <location>
        <begin position="6"/>
        <end position="29"/>
    </location>
</feature>
<feature type="transmembrane region" description="Helical" evidence="6">
    <location>
        <begin position="115"/>
        <end position="140"/>
    </location>
</feature>
<dbReference type="Proteomes" id="UP000799439">
    <property type="component" value="Unassembled WGS sequence"/>
</dbReference>
<organism evidence="8 9">
    <name type="scientific">Myriangium duriaei CBS 260.36</name>
    <dbReference type="NCBI Taxonomy" id="1168546"/>
    <lineage>
        <taxon>Eukaryota</taxon>
        <taxon>Fungi</taxon>
        <taxon>Dikarya</taxon>
        <taxon>Ascomycota</taxon>
        <taxon>Pezizomycotina</taxon>
        <taxon>Dothideomycetes</taxon>
        <taxon>Dothideomycetidae</taxon>
        <taxon>Myriangiales</taxon>
        <taxon>Myriangiaceae</taxon>
        <taxon>Myriangium</taxon>
    </lineage>
</organism>
<reference evidence="8" key="1">
    <citation type="journal article" date="2020" name="Stud. Mycol.">
        <title>101 Dothideomycetes genomes: a test case for predicting lifestyles and emergence of pathogens.</title>
        <authorList>
            <person name="Haridas S."/>
            <person name="Albert R."/>
            <person name="Binder M."/>
            <person name="Bloem J."/>
            <person name="Labutti K."/>
            <person name="Salamov A."/>
            <person name="Andreopoulos B."/>
            <person name="Baker S."/>
            <person name="Barry K."/>
            <person name="Bills G."/>
            <person name="Bluhm B."/>
            <person name="Cannon C."/>
            <person name="Castanera R."/>
            <person name="Culley D."/>
            <person name="Daum C."/>
            <person name="Ezra D."/>
            <person name="Gonzalez J."/>
            <person name="Henrissat B."/>
            <person name="Kuo A."/>
            <person name="Liang C."/>
            <person name="Lipzen A."/>
            <person name="Lutzoni F."/>
            <person name="Magnuson J."/>
            <person name="Mondo S."/>
            <person name="Nolan M."/>
            <person name="Ohm R."/>
            <person name="Pangilinan J."/>
            <person name="Park H.-J."/>
            <person name="Ramirez L."/>
            <person name="Alfaro M."/>
            <person name="Sun H."/>
            <person name="Tritt A."/>
            <person name="Yoshinaga Y."/>
            <person name="Zwiers L.-H."/>
            <person name="Turgeon B."/>
            <person name="Goodwin S."/>
            <person name="Spatafora J."/>
            <person name="Crous P."/>
            <person name="Grigoriev I."/>
        </authorList>
    </citation>
    <scope>NUCLEOTIDE SEQUENCE</scope>
    <source>
        <strain evidence="8">CBS 260.36</strain>
    </source>
</reference>
<feature type="transmembrane region" description="Helical" evidence="6">
    <location>
        <begin position="170"/>
        <end position="190"/>
    </location>
</feature>
<feature type="transmembrane region" description="Helical" evidence="6">
    <location>
        <begin position="242"/>
        <end position="266"/>
    </location>
</feature>
<keyword evidence="9" id="KW-1185">Reference proteome</keyword>
<protein>
    <recommendedName>
        <fullName evidence="7">Rhodopsin domain-containing protein</fullName>
    </recommendedName>
</protein>
<keyword evidence="4 6" id="KW-0472">Membrane</keyword>
<proteinExistence type="inferred from homology"/>
<evidence type="ECO:0000256" key="1">
    <source>
        <dbReference type="ARBA" id="ARBA00004141"/>
    </source>
</evidence>
<feature type="domain" description="Rhodopsin" evidence="7">
    <location>
        <begin position="25"/>
        <end position="268"/>
    </location>
</feature>
<dbReference type="Pfam" id="PF20684">
    <property type="entry name" value="Fung_rhodopsin"/>
    <property type="match status" value="1"/>
</dbReference>
<feature type="non-terminal residue" evidence="8">
    <location>
        <position position="274"/>
    </location>
</feature>
<dbReference type="PANTHER" id="PTHR33048:SF96">
    <property type="entry name" value="INTEGRAL MEMBRANE PROTEIN"/>
    <property type="match status" value="1"/>
</dbReference>
<keyword evidence="3 6" id="KW-1133">Transmembrane helix</keyword>
<evidence type="ECO:0000256" key="3">
    <source>
        <dbReference type="ARBA" id="ARBA00022989"/>
    </source>
</evidence>
<sequence length="274" mass="30543">MEGKPETIFVIAVLSAIFTIVSMALRLYVRTRISKNMASDDYVMLGALATFLVYLACQFGGWYYGTGRHRSELTDYQAQTALKYWFFCEVFYAPATSLLKVSIGLFFLRIAVQKIHIWLTIAFVVGSAIFGTFYMFLIIFQCQPISFWWNLDAAATGKCLSASVFTGCGYTISVLNSAADIFFAALPAFIVWHTTMKRKHQALVCVLLGLASIACIATLVRIKYVHTLRHYKGDFLYNTFEVAVLSTIEVALGIGAANCATLRPLFQKALEGSR</sequence>
<comment type="caution">
    <text evidence="8">The sequence shown here is derived from an EMBL/GenBank/DDBJ whole genome shotgun (WGS) entry which is preliminary data.</text>
</comment>
<comment type="similarity">
    <text evidence="5">Belongs to the SAT4 family.</text>
</comment>
<evidence type="ECO:0000313" key="8">
    <source>
        <dbReference type="EMBL" id="KAF2150325.1"/>
    </source>
</evidence>
<name>A0A9P4IZ28_9PEZI</name>
<dbReference type="InterPro" id="IPR049326">
    <property type="entry name" value="Rhodopsin_dom_fungi"/>
</dbReference>
<feature type="transmembrane region" description="Helical" evidence="6">
    <location>
        <begin position="84"/>
        <end position="108"/>
    </location>
</feature>
<accession>A0A9P4IZ28</accession>
<feature type="transmembrane region" description="Helical" evidence="6">
    <location>
        <begin position="41"/>
        <end position="64"/>
    </location>
</feature>
<dbReference type="EMBL" id="ML996089">
    <property type="protein sequence ID" value="KAF2150325.1"/>
    <property type="molecule type" value="Genomic_DNA"/>
</dbReference>
<evidence type="ECO:0000259" key="7">
    <source>
        <dbReference type="Pfam" id="PF20684"/>
    </source>
</evidence>
<dbReference type="AlphaFoldDB" id="A0A9P4IZ28"/>
<gene>
    <name evidence="8" type="ORF">K461DRAFT_215976</name>
</gene>
<evidence type="ECO:0000313" key="9">
    <source>
        <dbReference type="Proteomes" id="UP000799439"/>
    </source>
</evidence>
<feature type="transmembrane region" description="Helical" evidence="6">
    <location>
        <begin position="202"/>
        <end position="222"/>
    </location>
</feature>